<dbReference type="InterPro" id="IPR000847">
    <property type="entry name" value="LysR_HTH_N"/>
</dbReference>
<dbReference type="Gene3D" id="3.40.190.10">
    <property type="entry name" value="Periplasmic binding protein-like II"/>
    <property type="match status" value="2"/>
</dbReference>
<protein>
    <submittedName>
        <fullName evidence="7">Transcriptional regulator</fullName>
    </submittedName>
</protein>
<dbReference type="PROSITE" id="PS50931">
    <property type="entry name" value="HTH_LYSR"/>
    <property type="match status" value="1"/>
</dbReference>
<dbReference type="eggNOG" id="COG0583">
    <property type="taxonomic scope" value="Bacteria"/>
</dbReference>
<evidence type="ECO:0000256" key="4">
    <source>
        <dbReference type="ARBA" id="ARBA00023163"/>
    </source>
</evidence>
<dbReference type="FunFam" id="1.10.10.10:FF:000001">
    <property type="entry name" value="LysR family transcriptional regulator"/>
    <property type="match status" value="1"/>
</dbReference>
<evidence type="ECO:0000256" key="5">
    <source>
        <dbReference type="SAM" id="MobiDB-lite"/>
    </source>
</evidence>
<dbReference type="Gene3D" id="1.10.10.10">
    <property type="entry name" value="Winged helix-like DNA-binding domain superfamily/Winged helix DNA-binding domain"/>
    <property type="match status" value="1"/>
</dbReference>
<dbReference type="GO" id="GO:0032993">
    <property type="term" value="C:protein-DNA complex"/>
    <property type="evidence" value="ECO:0007669"/>
    <property type="project" value="TreeGrafter"/>
</dbReference>
<proteinExistence type="inferred from homology"/>
<evidence type="ECO:0000256" key="2">
    <source>
        <dbReference type="ARBA" id="ARBA00023015"/>
    </source>
</evidence>
<dbReference type="GO" id="GO:0003677">
    <property type="term" value="F:DNA binding"/>
    <property type="evidence" value="ECO:0007669"/>
    <property type="project" value="UniProtKB-KW"/>
</dbReference>
<name>A0A1L7ADI6_9PROT</name>
<evidence type="ECO:0000256" key="1">
    <source>
        <dbReference type="ARBA" id="ARBA00009437"/>
    </source>
</evidence>
<dbReference type="PANTHER" id="PTHR30346">
    <property type="entry name" value="TRANSCRIPTIONAL DUAL REGULATOR HCAR-RELATED"/>
    <property type="match status" value="1"/>
</dbReference>
<evidence type="ECO:0000313" key="7">
    <source>
        <dbReference type="EMBL" id="APT56790.1"/>
    </source>
</evidence>
<sequence>MELRQLRCFAAVAEELHFGRAAERLHMLPSALGRQVRLLEEELGAPLLLRTTRHVALTPAGNLLLREAREILARAEQAARAVREMARAVSPVLRIGAIDSAAAGLLPELLYAFHARHPEIPTELMEGKSSRLLPLLVRGRLDLGLVRPPVEEPGIVFEHLLTERPVAALPSTHPLAARRRLRPRDLEALPLILPPRRSSPHSAGIVKRLFDRLGLEPHVVQEADEKQTMVNLVAARIGVALLPEWMARIRVPGVVYRPLDLGEAGSLPEWALGVAWAEAQRSPGRDAFLALLRERFLPAPARNPADDVASDATATRPVPS</sequence>
<dbReference type="GO" id="GO:0003700">
    <property type="term" value="F:DNA-binding transcription factor activity"/>
    <property type="evidence" value="ECO:0007669"/>
    <property type="project" value="InterPro"/>
</dbReference>
<dbReference type="CDD" id="cd08414">
    <property type="entry name" value="PBP2_LTTR_aromatics_like"/>
    <property type="match status" value="1"/>
</dbReference>
<keyword evidence="3" id="KW-0238">DNA-binding</keyword>
<feature type="domain" description="HTH lysR-type" evidence="6">
    <location>
        <begin position="1"/>
        <end position="58"/>
    </location>
</feature>
<dbReference type="SUPFAM" id="SSF53850">
    <property type="entry name" value="Periplasmic binding protein-like II"/>
    <property type="match status" value="1"/>
</dbReference>
<dbReference type="InterPro" id="IPR036388">
    <property type="entry name" value="WH-like_DNA-bd_sf"/>
</dbReference>
<keyword evidence="2" id="KW-0805">Transcription regulation</keyword>
<dbReference type="Pfam" id="PF00126">
    <property type="entry name" value="HTH_1"/>
    <property type="match status" value="1"/>
</dbReference>
<accession>A0A1L7ADI6</accession>
<dbReference type="SUPFAM" id="SSF46785">
    <property type="entry name" value="Winged helix' DNA-binding domain"/>
    <property type="match status" value="1"/>
</dbReference>
<dbReference type="STRING" id="257708.RGI145_06405"/>
<dbReference type="Proteomes" id="UP000185494">
    <property type="component" value="Chromosome 1"/>
</dbReference>
<dbReference type="InterPro" id="IPR036390">
    <property type="entry name" value="WH_DNA-bd_sf"/>
</dbReference>
<reference evidence="7 8" key="1">
    <citation type="submission" date="2016-05" db="EMBL/GenBank/DDBJ databases">
        <title>Complete Genome and Methylome Analysis of Psychrotrophic Bacterial Isolates from Antarctic Lake Untersee.</title>
        <authorList>
            <person name="Fomenkov A."/>
            <person name="Akimov V.N."/>
            <person name="Vasilyeva L.V."/>
            <person name="Andersen D."/>
            <person name="Vincze T."/>
            <person name="Roberts R.J."/>
        </authorList>
    </citation>
    <scope>NUCLEOTIDE SEQUENCE [LARGE SCALE GENOMIC DNA]</scope>
    <source>
        <strain evidence="7 8">U14-5</strain>
    </source>
</reference>
<dbReference type="InterPro" id="IPR005119">
    <property type="entry name" value="LysR_subst-bd"/>
</dbReference>
<dbReference type="RefSeq" id="WP_075797718.1">
    <property type="nucleotide sequence ID" value="NZ_CP015583.1"/>
</dbReference>
<gene>
    <name evidence="7" type="ORF">RGI145_06405</name>
</gene>
<organism evidence="7 8">
    <name type="scientific">Roseomonas gilardii</name>
    <dbReference type="NCBI Taxonomy" id="257708"/>
    <lineage>
        <taxon>Bacteria</taxon>
        <taxon>Pseudomonadati</taxon>
        <taxon>Pseudomonadota</taxon>
        <taxon>Alphaproteobacteria</taxon>
        <taxon>Acetobacterales</taxon>
        <taxon>Roseomonadaceae</taxon>
        <taxon>Roseomonas</taxon>
    </lineage>
</organism>
<evidence type="ECO:0000313" key="8">
    <source>
        <dbReference type="Proteomes" id="UP000185494"/>
    </source>
</evidence>
<dbReference type="EMBL" id="CP015583">
    <property type="protein sequence ID" value="APT56790.1"/>
    <property type="molecule type" value="Genomic_DNA"/>
</dbReference>
<keyword evidence="4" id="KW-0804">Transcription</keyword>
<feature type="region of interest" description="Disordered" evidence="5">
    <location>
        <begin position="301"/>
        <end position="320"/>
    </location>
</feature>
<dbReference type="Pfam" id="PF03466">
    <property type="entry name" value="LysR_substrate"/>
    <property type="match status" value="1"/>
</dbReference>
<dbReference type="PANTHER" id="PTHR30346:SF0">
    <property type="entry name" value="HCA OPERON TRANSCRIPTIONAL ACTIVATOR HCAR"/>
    <property type="match status" value="1"/>
</dbReference>
<dbReference type="AlphaFoldDB" id="A0A1L7ADI6"/>
<comment type="similarity">
    <text evidence="1">Belongs to the LysR transcriptional regulatory family.</text>
</comment>
<dbReference type="KEGG" id="rgi:RGI145_06405"/>
<evidence type="ECO:0000259" key="6">
    <source>
        <dbReference type="PROSITE" id="PS50931"/>
    </source>
</evidence>
<evidence type="ECO:0000256" key="3">
    <source>
        <dbReference type="ARBA" id="ARBA00023125"/>
    </source>
</evidence>